<gene>
    <name evidence="2" type="ORF">METZ01_LOCUS440222</name>
</gene>
<protein>
    <recommendedName>
        <fullName evidence="3">Sulfotransferase domain-containing protein</fullName>
    </recommendedName>
</protein>
<evidence type="ECO:0008006" key="3">
    <source>
        <dbReference type="Google" id="ProtNLM"/>
    </source>
</evidence>
<evidence type="ECO:0000256" key="1">
    <source>
        <dbReference type="ARBA" id="ARBA00009320"/>
    </source>
</evidence>
<dbReference type="AlphaFoldDB" id="A0A382YXZ2"/>
<dbReference type="Pfam" id="PF19798">
    <property type="entry name" value="Sulfotransfer_5"/>
    <property type="match status" value="1"/>
</dbReference>
<sequence>MRSWESRGDTFVTDEPFYAYYLSATGRDHPGKEEVIASQETDWRLVADWLTGSPENGHAVWYQKHMAQHFLPEMEKEWTSGLINCFLIREPREVLLSYTAKRGNVSLPEIGYCQQLELFEY</sequence>
<dbReference type="GO" id="GO:0019752">
    <property type="term" value="P:carboxylic acid metabolic process"/>
    <property type="evidence" value="ECO:0007669"/>
    <property type="project" value="TreeGrafter"/>
</dbReference>
<reference evidence="2" key="1">
    <citation type="submission" date="2018-05" db="EMBL/GenBank/DDBJ databases">
        <authorList>
            <person name="Lanie J.A."/>
            <person name="Ng W.-L."/>
            <person name="Kazmierczak K.M."/>
            <person name="Andrzejewski T.M."/>
            <person name="Davidsen T.M."/>
            <person name="Wayne K.J."/>
            <person name="Tettelin H."/>
            <person name="Glass J.I."/>
            <person name="Rusch D."/>
            <person name="Podicherti R."/>
            <person name="Tsui H.-C.T."/>
            <person name="Winkler M.E."/>
        </authorList>
    </citation>
    <scope>NUCLEOTIDE SEQUENCE</scope>
</reference>
<dbReference type="InterPro" id="IPR050571">
    <property type="entry name" value="Class-IV_PLP-Dep_Aminotrnsfr"/>
</dbReference>
<dbReference type="PANTHER" id="PTHR42743:SF11">
    <property type="entry name" value="AMINODEOXYCHORISMATE LYASE"/>
    <property type="match status" value="1"/>
</dbReference>
<evidence type="ECO:0000313" key="2">
    <source>
        <dbReference type="EMBL" id="SVD87368.1"/>
    </source>
</evidence>
<dbReference type="PANTHER" id="PTHR42743">
    <property type="entry name" value="AMINO-ACID AMINOTRANSFERASE"/>
    <property type="match status" value="1"/>
</dbReference>
<feature type="non-terminal residue" evidence="2">
    <location>
        <position position="121"/>
    </location>
</feature>
<accession>A0A382YXZ2</accession>
<name>A0A382YXZ2_9ZZZZ</name>
<comment type="similarity">
    <text evidence="1">Belongs to the class-IV pyridoxal-phosphate-dependent aminotransferase family.</text>
</comment>
<organism evidence="2">
    <name type="scientific">marine metagenome</name>
    <dbReference type="NCBI Taxonomy" id="408172"/>
    <lineage>
        <taxon>unclassified sequences</taxon>
        <taxon>metagenomes</taxon>
        <taxon>ecological metagenomes</taxon>
    </lineage>
</organism>
<dbReference type="EMBL" id="UINC01178938">
    <property type="protein sequence ID" value="SVD87368.1"/>
    <property type="molecule type" value="Genomic_DNA"/>
</dbReference>
<proteinExistence type="inferred from homology"/>